<comment type="cofactor">
    <cofactor evidence="12 13 14">
        <name>Zn(2+)</name>
        <dbReference type="ChEBI" id="CHEBI:29105"/>
    </cofactor>
    <text evidence="12 13 14">Binds 1 zinc ion per monomer.</text>
</comment>
<keyword evidence="9" id="KW-0460">Magnesium</keyword>
<dbReference type="PANTHER" id="PTHR30313">
    <property type="entry name" value="DNA PRIMASE"/>
    <property type="match status" value="1"/>
</dbReference>
<evidence type="ECO:0000259" key="15">
    <source>
        <dbReference type="PROSITE" id="PS50880"/>
    </source>
</evidence>
<evidence type="ECO:0000256" key="11">
    <source>
        <dbReference type="ARBA" id="ARBA00023163"/>
    </source>
</evidence>
<keyword evidence="7 12" id="KW-0863">Zinc-finger</keyword>
<evidence type="ECO:0000313" key="17">
    <source>
        <dbReference type="Proteomes" id="UP000053326"/>
    </source>
</evidence>
<dbReference type="SUPFAM" id="SSF57783">
    <property type="entry name" value="Zinc beta-ribbon"/>
    <property type="match status" value="1"/>
</dbReference>
<dbReference type="PROSITE" id="PS50880">
    <property type="entry name" value="TOPRIM"/>
    <property type="match status" value="1"/>
</dbReference>
<evidence type="ECO:0000256" key="10">
    <source>
        <dbReference type="ARBA" id="ARBA00023125"/>
    </source>
</evidence>
<dbReference type="Gene3D" id="1.10.860.10">
    <property type="entry name" value="DNAb Helicase, Chain A"/>
    <property type="match status" value="1"/>
</dbReference>
<evidence type="ECO:0000313" key="16">
    <source>
        <dbReference type="EMBL" id="KUK36619.1"/>
    </source>
</evidence>
<dbReference type="InterPro" id="IPR006171">
    <property type="entry name" value="TOPRIM_dom"/>
</dbReference>
<dbReference type="InterPro" id="IPR019475">
    <property type="entry name" value="DNA_primase_DnaB-bd"/>
</dbReference>
<comment type="catalytic activity">
    <reaction evidence="12">
        <text>ssDNA + n NTP = ssDNA/pppN(pN)n-1 hybrid + (n-1) diphosphate.</text>
        <dbReference type="EC" id="2.7.7.101"/>
    </reaction>
</comment>
<dbReference type="Gene3D" id="3.40.1360.10">
    <property type="match status" value="1"/>
</dbReference>
<keyword evidence="8 12" id="KW-0862">Zinc</keyword>
<evidence type="ECO:0000256" key="8">
    <source>
        <dbReference type="ARBA" id="ARBA00022833"/>
    </source>
</evidence>
<dbReference type="InterPro" id="IPR016136">
    <property type="entry name" value="DNA_helicase_N/primase_C"/>
</dbReference>
<dbReference type="InterPro" id="IPR036977">
    <property type="entry name" value="DNA_primase_Znf_CHC2"/>
</dbReference>
<name>A0A101FGH8_9THEO</name>
<evidence type="ECO:0000256" key="13">
    <source>
        <dbReference type="PIRNR" id="PIRNR002811"/>
    </source>
</evidence>
<dbReference type="HAMAP" id="MF_00974">
    <property type="entry name" value="DNA_primase_DnaG"/>
    <property type="match status" value="1"/>
</dbReference>
<reference evidence="17" key="1">
    <citation type="journal article" date="2015" name="MBio">
        <title>Genome-Resolved Metagenomic Analysis Reveals Roles for Candidate Phyla and Other Microbial Community Members in Biogeochemical Transformations in Oil Reservoirs.</title>
        <authorList>
            <person name="Hu P."/>
            <person name="Tom L."/>
            <person name="Singh A."/>
            <person name="Thomas B.C."/>
            <person name="Baker B.J."/>
            <person name="Piceno Y.M."/>
            <person name="Andersen G.L."/>
            <person name="Banfield J.F."/>
        </authorList>
    </citation>
    <scope>NUCLEOTIDE SEQUENCE [LARGE SCALE GENOMIC DNA]</scope>
</reference>
<dbReference type="GO" id="GO:0003899">
    <property type="term" value="F:DNA-directed RNA polymerase activity"/>
    <property type="evidence" value="ECO:0007669"/>
    <property type="project" value="UniProtKB-UniRule"/>
</dbReference>
<dbReference type="InterPro" id="IPR034151">
    <property type="entry name" value="TOPRIM_DnaG_bac"/>
</dbReference>
<evidence type="ECO:0000256" key="9">
    <source>
        <dbReference type="ARBA" id="ARBA00022842"/>
    </source>
</evidence>
<dbReference type="Pfam" id="PF01807">
    <property type="entry name" value="Zn_ribbon_DnaG"/>
    <property type="match status" value="1"/>
</dbReference>
<dbReference type="GO" id="GO:1990077">
    <property type="term" value="C:primosome complex"/>
    <property type="evidence" value="ECO:0007669"/>
    <property type="project" value="UniProtKB-KW"/>
</dbReference>
<dbReference type="GO" id="GO:0006269">
    <property type="term" value="P:DNA replication, synthesis of primer"/>
    <property type="evidence" value="ECO:0007669"/>
    <property type="project" value="UniProtKB-UniRule"/>
</dbReference>
<keyword evidence="5 12" id="KW-0235">DNA replication</keyword>
<dbReference type="Gene3D" id="3.90.980.10">
    <property type="entry name" value="DNA primase, catalytic core, N-terminal domain"/>
    <property type="match status" value="1"/>
</dbReference>
<dbReference type="Pfam" id="PF10410">
    <property type="entry name" value="DnaB_bind"/>
    <property type="match status" value="1"/>
</dbReference>
<evidence type="ECO:0000256" key="12">
    <source>
        <dbReference type="HAMAP-Rule" id="MF_00974"/>
    </source>
</evidence>
<dbReference type="EC" id="2.7.7.101" evidence="12"/>
<dbReference type="Pfam" id="PF13155">
    <property type="entry name" value="Toprim_2"/>
    <property type="match status" value="1"/>
</dbReference>
<keyword evidence="1 12" id="KW-0240">DNA-directed RNA polymerase</keyword>
<proteinExistence type="inferred from homology"/>
<comment type="function">
    <text evidence="12 13">RNA polymerase that catalyzes the synthesis of short RNA molecules used as primers for DNA polymerase during DNA replication.</text>
</comment>
<dbReference type="Pfam" id="PF08275">
    <property type="entry name" value="DNAG_N"/>
    <property type="match status" value="1"/>
</dbReference>
<evidence type="ECO:0000256" key="7">
    <source>
        <dbReference type="ARBA" id="ARBA00022771"/>
    </source>
</evidence>
<dbReference type="EMBL" id="LGFO01000066">
    <property type="protein sequence ID" value="KUK36619.1"/>
    <property type="molecule type" value="Genomic_DNA"/>
</dbReference>
<keyword evidence="3 12" id="KW-0808">Transferase</keyword>
<dbReference type="InterPro" id="IPR013264">
    <property type="entry name" value="DNAG_N"/>
</dbReference>
<keyword evidence="6 12" id="KW-0479">Metal-binding</keyword>
<comment type="caution">
    <text evidence="16">The sequence shown here is derived from an EMBL/GenBank/DDBJ whole genome shotgun (WGS) entry which is preliminary data.</text>
</comment>
<dbReference type="NCBIfam" id="TIGR01391">
    <property type="entry name" value="dnaG"/>
    <property type="match status" value="1"/>
</dbReference>
<evidence type="ECO:0000256" key="1">
    <source>
        <dbReference type="ARBA" id="ARBA00022478"/>
    </source>
</evidence>
<evidence type="ECO:0000256" key="4">
    <source>
        <dbReference type="ARBA" id="ARBA00022695"/>
    </source>
</evidence>
<protein>
    <recommendedName>
        <fullName evidence="12 13">DNA primase</fullName>
        <ecNumber evidence="12">2.7.7.101</ecNumber>
    </recommendedName>
</protein>
<evidence type="ECO:0000256" key="3">
    <source>
        <dbReference type="ARBA" id="ARBA00022679"/>
    </source>
</evidence>
<comment type="domain">
    <text evidence="12">Contains an N-terminal zinc-binding domain, a central core domain that contains the primase activity, and a C-terminal DnaB-binding domain.</text>
</comment>
<dbReference type="AlphaFoldDB" id="A0A101FGH8"/>
<dbReference type="GO" id="GO:0003677">
    <property type="term" value="F:DNA binding"/>
    <property type="evidence" value="ECO:0007669"/>
    <property type="project" value="UniProtKB-KW"/>
</dbReference>
<keyword evidence="4 12" id="KW-0548">Nucleotidyltransferase</keyword>
<dbReference type="FunFam" id="3.40.1360.10:FF:000002">
    <property type="entry name" value="DNA primase"/>
    <property type="match status" value="1"/>
</dbReference>
<evidence type="ECO:0000256" key="14">
    <source>
        <dbReference type="PIRSR" id="PIRSR002811-1"/>
    </source>
</evidence>
<dbReference type="Gene3D" id="3.90.580.10">
    <property type="entry name" value="Zinc finger, CHC2-type domain"/>
    <property type="match status" value="1"/>
</dbReference>
<sequence>MPGPVPEEFIDDVRNRTDIVDLVGEYVPLKRTGQNYVGLCPFHREKTPSFTVSPSKQMFYCFGCGVGGNVFSFLMKIEGLTFPEAVEALARRCGLEVPRSRTAGKEWSLKERHSRLNSHAARYYHRILMHEAAGEVAREYLLGRGVRPSAWERFCLGFAPGVGLEGFLKENGYDGDALAASGLFTEHYGVLKERFRGRIIFPIYDARGRCLGFGGRALDDEEPKYLNSPESPVFSKSRNLYGLHLALPAIREQQRAIVVEGYLDCIAAQENGFTNTVASLGTAFTQDQARLLLRYTNEVVLAFDGDAAGSAAAMRSAGYLQELGGRVYVLDMADAKDPDEFLRLKGREAFREALEKRTVPFLEFKLERLLSDSDLKDVFKKAEIVKELMADLERISDHVVREGYLRGIARRLNTSEEAVRLEFMRHLAKRRVQKDKNENNRYNMEQGKQTFENRRLTALDAAKTGIFRLMCQDRRIWERVRDEIGFSVFTDRLGYYIRLFEGLDWNSPAELLDRVEEGDQAELAGILMGGVEHSLSKQQQEKMLEDYLKVLKKERLSRKIGEKQAALNECEKNGRQEGIKTLLAELHSLYEELEALKG</sequence>
<dbReference type="InterPro" id="IPR002694">
    <property type="entry name" value="Znf_CHC2"/>
</dbReference>
<dbReference type="InterPro" id="IPR006295">
    <property type="entry name" value="DNA_primase_DnaG"/>
</dbReference>
<feature type="domain" description="Toprim" evidence="15">
    <location>
        <begin position="254"/>
        <end position="335"/>
    </location>
</feature>
<dbReference type="CDD" id="cd03364">
    <property type="entry name" value="TOPRIM_DnaG_primases"/>
    <property type="match status" value="1"/>
</dbReference>
<evidence type="ECO:0000256" key="5">
    <source>
        <dbReference type="ARBA" id="ARBA00022705"/>
    </source>
</evidence>
<dbReference type="InterPro" id="IPR050219">
    <property type="entry name" value="DnaG_primase"/>
</dbReference>
<dbReference type="GO" id="GO:0000428">
    <property type="term" value="C:DNA-directed RNA polymerase complex"/>
    <property type="evidence" value="ECO:0007669"/>
    <property type="project" value="UniProtKB-KW"/>
</dbReference>
<feature type="zinc finger region" description="CHC2-type" evidence="12 14">
    <location>
        <begin position="40"/>
        <end position="64"/>
    </location>
</feature>
<organism evidence="16 17">
    <name type="scientific">Thermacetogenium phaeum</name>
    <dbReference type="NCBI Taxonomy" id="85874"/>
    <lineage>
        <taxon>Bacteria</taxon>
        <taxon>Bacillati</taxon>
        <taxon>Bacillota</taxon>
        <taxon>Clostridia</taxon>
        <taxon>Thermoanaerobacterales</taxon>
        <taxon>Thermoanaerobacteraceae</taxon>
        <taxon>Thermacetogenium</taxon>
    </lineage>
</organism>
<gene>
    <name evidence="12" type="primary">dnaG</name>
    <name evidence="16" type="ORF">XD66_0673</name>
</gene>
<keyword evidence="11 12" id="KW-0804">Transcription</keyword>
<dbReference type="PATRIC" id="fig|85874.4.peg.3"/>
<dbReference type="InterPro" id="IPR030846">
    <property type="entry name" value="DnaG_bac"/>
</dbReference>
<keyword evidence="10 12" id="KW-0238">DNA-binding</keyword>
<comment type="subunit">
    <text evidence="12">Monomer. Interacts with DnaB.</text>
</comment>
<dbReference type="InterPro" id="IPR037068">
    <property type="entry name" value="DNA_primase_core_N_sf"/>
</dbReference>
<dbReference type="SMART" id="SM00493">
    <property type="entry name" value="TOPRIM"/>
    <property type="match status" value="1"/>
</dbReference>
<dbReference type="GO" id="GO:0008270">
    <property type="term" value="F:zinc ion binding"/>
    <property type="evidence" value="ECO:0007669"/>
    <property type="project" value="UniProtKB-UniRule"/>
</dbReference>
<dbReference type="GO" id="GO:0005737">
    <property type="term" value="C:cytoplasm"/>
    <property type="evidence" value="ECO:0007669"/>
    <property type="project" value="TreeGrafter"/>
</dbReference>
<comment type="similarity">
    <text evidence="12 13">Belongs to the DnaG primase family.</text>
</comment>
<accession>A0A101FGH8</accession>
<dbReference type="PIRSF" id="PIRSF002811">
    <property type="entry name" value="DnaG"/>
    <property type="match status" value="1"/>
</dbReference>
<dbReference type="SUPFAM" id="SSF56731">
    <property type="entry name" value="DNA primase core"/>
    <property type="match status" value="1"/>
</dbReference>
<dbReference type="Proteomes" id="UP000053326">
    <property type="component" value="Unassembled WGS sequence"/>
</dbReference>
<keyword evidence="2 12" id="KW-0639">Primosome</keyword>
<evidence type="ECO:0000256" key="2">
    <source>
        <dbReference type="ARBA" id="ARBA00022515"/>
    </source>
</evidence>
<evidence type="ECO:0000256" key="6">
    <source>
        <dbReference type="ARBA" id="ARBA00022723"/>
    </source>
</evidence>
<dbReference type="SMART" id="SM00400">
    <property type="entry name" value="ZnF_CHCC"/>
    <property type="match status" value="1"/>
</dbReference>
<dbReference type="PANTHER" id="PTHR30313:SF2">
    <property type="entry name" value="DNA PRIMASE"/>
    <property type="match status" value="1"/>
</dbReference>
<dbReference type="FunFam" id="3.90.580.10:FF:000001">
    <property type="entry name" value="DNA primase"/>
    <property type="match status" value="1"/>
</dbReference>